<reference evidence="1" key="1">
    <citation type="submission" date="2024-05" db="EMBL/GenBank/DDBJ databases">
        <title>Draft genome sequence of Pseudomonas iranensis M7D1.</title>
        <authorList>
            <person name="Miller S.L."/>
            <person name="Nsubuga A."/>
            <person name="Lu N."/>
            <person name="King J."/>
            <person name="Shears P."/>
            <person name="Lawson P.A."/>
        </authorList>
    </citation>
    <scope>NUCLEOTIDE SEQUENCE</scope>
    <source>
        <strain evidence="1">M7D1</strain>
    </source>
</reference>
<dbReference type="EMBL" id="CP157354">
    <property type="protein sequence ID" value="XBL94652.1"/>
    <property type="molecule type" value="Genomic_DNA"/>
</dbReference>
<name>A0AAU7ESK9_9PSED</name>
<evidence type="ECO:0008006" key="2">
    <source>
        <dbReference type="Google" id="ProtNLM"/>
    </source>
</evidence>
<dbReference type="AlphaFoldDB" id="A0AAU7ESK9"/>
<proteinExistence type="predicted"/>
<accession>A0AAU7ESK9</accession>
<sequence>MALALNFNLNFSFLEGEVCMDVTALTGLLLQVNKLVDSGEYENISISDVHDAIDSQRLLRFIKEKCGRDIDFSIYFESFVYGDFEEYYEEKMNQIYNAYAGDERRKWGVERLGLCLVLAWTIEIIQQGEGLRFS</sequence>
<gene>
    <name evidence="1" type="ORF">ABHN08_18455</name>
</gene>
<protein>
    <recommendedName>
        <fullName evidence="2">Carrier domain-containing protein</fullName>
    </recommendedName>
</protein>
<organism evidence="1">
    <name type="scientific">Pseudomonas iranensis</name>
    <dbReference type="NCBI Taxonomy" id="2745503"/>
    <lineage>
        <taxon>Bacteria</taxon>
        <taxon>Pseudomonadati</taxon>
        <taxon>Pseudomonadota</taxon>
        <taxon>Gammaproteobacteria</taxon>
        <taxon>Pseudomonadales</taxon>
        <taxon>Pseudomonadaceae</taxon>
        <taxon>Pseudomonas</taxon>
    </lineage>
</organism>
<evidence type="ECO:0000313" key="1">
    <source>
        <dbReference type="EMBL" id="XBL94652.1"/>
    </source>
</evidence>